<evidence type="ECO:0000256" key="7">
    <source>
        <dbReference type="RuleBase" id="RU000461"/>
    </source>
</evidence>
<dbReference type="InterPro" id="IPR017972">
    <property type="entry name" value="Cyt_P450_CS"/>
</dbReference>
<protein>
    <submittedName>
        <fullName evidence="8">Cytochrome P450 142</fullName>
        <ecNumber evidence="8">1.14.-.-</ecNumber>
    </submittedName>
</protein>
<dbReference type="PRINTS" id="PR00359">
    <property type="entry name" value="BP450"/>
</dbReference>
<name>A0A378SER9_9MYCO</name>
<dbReference type="EMBL" id="UGQM01000001">
    <property type="protein sequence ID" value="STZ41101.1"/>
    <property type="molecule type" value="Genomic_DNA"/>
</dbReference>
<dbReference type="Gene3D" id="1.10.630.10">
    <property type="entry name" value="Cytochrome P450"/>
    <property type="match status" value="1"/>
</dbReference>
<keyword evidence="4 7" id="KW-0560">Oxidoreductase</keyword>
<keyword evidence="2 7" id="KW-0349">Heme</keyword>
<dbReference type="PANTHER" id="PTHR46696">
    <property type="entry name" value="P450, PUTATIVE (EUROFUNG)-RELATED"/>
    <property type="match status" value="1"/>
</dbReference>
<accession>A0A378SER9</accession>
<evidence type="ECO:0000256" key="2">
    <source>
        <dbReference type="ARBA" id="ARBA00022617"/>
    </source>
</evidence>
<dbReference type="PROSITE" id="PS00086">
    <property type="entry name" value="CYTOCHROME_P450"/>
    <property type="match status" value="1"/>
</dbReference>
<evidence type="ECO:0000256" key="3">
    <source>
        <dbReference type="ARBA" id="ARBA00022723"/>
    </source>
</evidence>
<dbReference type="Pfam" id="PF00067">
    <property type="entry name" value="p450"/>
    <property type="match status" value="1"/>
</dbReference>
<dbReference type="InterPro" id="IPR036396">
    <property type="entry name" value="Cyt_P450_sf"/>
</dbReference>
<dbReference type="SUPFAM" id="SSF48264">
    <property type="entry name" value="Cytochrome P450"/>
    <property type="match status" value="1"/>
</dbReference>
<evidence type="ECO:0000256" key="1">
    <source>
        <dbReference type="ARBA" id="ARBA00010617"/>
    </source>
</evidence>
<sequence length="414" mass="46092">MTSSTERTAASSRIEPSQFHILDPELVADFWPKVNDLRERCPVGWSDQPWSDSDSGYWFINDYADVMAAATNWRAFSSAQGASPVQFNLDILRMIPLETDPPLHRDIRKVLNPFFTPDALQAREDEIKDIVNGLIDRCLAIAAAGDGTVDFIAEFTQRLPPLVFFVGFLGQKEDELDWIIETLQELISAPERALELAPRLLMWDAELLERRRQEGRRDDMPGVIAHLGLDGSDGLELDERQRMETLNLMIMAGMETTMGGLASIALSVAQQPEVRQTLIDGGEQLLDRAADEFLRLETPVTAAGRTLTKDVEMSGCPMHAGDRIVINWAAANRDPAQFPNPDHLDFQRANAASHVAFGAGIHRCLGNHLARREVKAMIRAICALSVFEIPADFKPTYRVSIARGPVSLPVRIAR</sequence>
<keyword evidence="5 7" id="KW-0408">Iron</keyword>
<dbReference type="AlphaFoldDB" id="A0A378SER9"/>
<dbReference type="InterPro" id="IPR002397">
    <property type="entry name" value="Cyt_P450_B"/>
</dbReference>
<dbReference type="GO" id="GO:0016705">
    <property type="term" value="F:oxidoreductase activity, acting on paired donors, with incorporation or reduction of molecular oxygen"/>
    <property type="evidence" value="ECO:0007669"/>
    <property type="project" value="InterPro"/>
</dbReference>
<dbReference type="Proteomes" id="UP000254291">
    <property type="component" value="Unassembled WGS sequence"/>
</dbReference>
<dbReference type="GO" id="GO:0005506">
    <property type="term" value="F:iron ion binding"/>
    <property type="evidence" value="ECO:0007669"/>
    <property type="project" value="InterPro"/>
</dbReference>
<dbReference type="RefSeq" id="WP_115326308.1">
    <property type="nucleotide sequence ID" value="NZ_JACKST010000125.1"/>
</dbReference>
<dbReference type="EC" id="1.14.-.-" evidence="8"/>
<reference evidence="8 9" key="1">
    <citation type="submission" date="2018-06" db="EMBL/GenBank/DDBJ databases">
        <authorList>
            <consortium name="Pathogen Informatics"/>
            <person name="Doyle S."/>
        </authorList>
    </citation>
    <scope>NUCLEOTIDE SEQUENCE [LARGE SCALE GENOMIC DNA]</scope>
    <source>
        <strain evidence="8 9">NCTC10742</strain>
    </source>
</reference>
<dbReference type="PANTHER" id="PTHR46696:SF6">
    <property type="entry name" value="P450, PUTATIVE (EUROFUNG)-RELATED"/>
    <property type="match status" value="1"/>
</dbReference>
<keyword evidence="6 7" id="KW-0503">Monooxygenase</keyword>
<evidence type="ECO:0000313" key="9">
    <source>
        <dbReference type="Proteomes" id="UP000254291"/>
    </source>
</evidence>
<evidence type="ECO:0000313" key="8">
    <source>
        <dbReference type="EMBL" id="STZ41101.1"/>
    </source>
</evidence>
<comment type="similarity">
    <text evidence="1 7">Belongs to the cytochrome P450 family.</text>
</comment>
<dbReference type="GO" id="GO:0020037">
    <property type="term" value="F:heme binding"/>
    <property type="evidence" value="ECO:0007669"/>
    <property type="project" value="InterPro"/>
</dbReference>
<dbReference type="GO" id="GO:0004497">
    <property type="term" value="F:monooxygenase activity"/>
    <property type="evidence" value="ECO:0007669"/>
    <property type="project" value="UniProtKB-KW"/>
</dbReference>
<evidence type="ECO:0000256" key="4">
    <source>
        <dbReference type="ARBA" id="ARBA00023002"/>
    </source>
</evidence>
<gene>
    <name evidence="8" type="ORF">NCTC10742_00302</name>
</gene>
<dbReference type="InterPro" id="IPR001128">
    <property type="entry name" value="Cyt_P450"/>
</dbReference>
<proteinExistence type="inferred from homology"/>
<evidence type="ECO:0000256" key="5">
    <source>
        <dbReference type="ARBA" id="ARBA00023004"/>
    </source>
</evidence>
<keyword evidence="3 7" id="KW-0479">Metal-binding</keyword>
<organism evidence="8 9">
    <name type="scientific">Mycolicibacterium gilvum</name>
    <dbReference type="NCBI Taxonomy" id="1804"/>
    <lineage>
        <taxon>Bacteria</taxon>
        <taxon>Bacillati</taxon>
        <taxon>Actinomycetota</taxon>
        <taxon>Actinomycetes</taxon>
        <taxon>Mycobacteriales</taxon>
        <taxon>Mycobacteriaceae</taxon>
        <taxon>Mycolicibacterium</taxon>
    </lineage>
</organism>
<evidence type="ECO:0000256" key="6">
    <source>
        <dbReference type="ARBA" id="ARBA00023033"/>
    </source>
</evidence>